<organism evidence="2">
    <name type="scientific">Halalkalibacterium halodurans</name>
    <name type="common">Bacillus halodurans</name>
    <dbReference type="NCBI Taxonomy" id="86665"/>
    <lineage>
        <taxon>Bacteria</taxon>
        <taxon>Bacillati</taxon>
        <taxon>Bacillota</taxon>
        <taxon>Bacilli</taxon>
        <taxon>Bacillales</taxon>
        <taxon>Bacillaceae</taxon>
        <taxon>Halalkalibacterium (ex Joshi et al. 2022)</taxon>
    </lineage>
</organism>
<dbReference type="OMA" id="CVNIMSV"/>
<accession>A0A0M0KHG9</accession>
<dbReference type="RefSeq" id="WP_010899114.1">
    <property type="nucleotide sequence ID" value="NZ_CP040441.1"/>
</dbReference>
<dbReference type="AlphaFoldDB" id="A0A0M0KHG9"/>
<dbReference type="InterPro" id="IPR036061">
    <property type="entry name" value="CheW-like_dom_sf"/>
</dbReference>
<evidence type="ECO:0000313" key="2">
    <source>
        <dbReference type="EMBL" id="KOO38271.1"/>
    </source>
</evidence>
<dbReference type="GO" id="GO:0007165">
    <property type="term" value="P:signal transduction"/>
    <property type="evidence" value="ECO:0007669"/>
    <property type="project" value="InterPro"/>
</dbReference>
<evidence type="ECO:0000259" key="1">
    <source>
        <dbReference type="PROSITE" id="PS50851"/>
    </source>
</evidence>
<protein>
    <submittedName>
        <fullName evidence="2">Chemotaxis protein CheW</fullName>
    </submittedName>
</protein>
<dbReference type="GeneID" id="87598492"/>
<feature type="domain" description="CheW-like" evidence="1">
    <location>
        <begin position="11"/>
        <end position="151"/>
    </location>
</feature>
<comment type="caution">
    <text evidence="2">The sequence shown here is derived from an EMBL/GenBank/DDBJ whole genome shotgun (WGS) entry which is preliminary data.</text>
</comment>
<dbReference type="PANTHER" id="PTHR22617:SF23">
    <property type="entry name" value="CHEMOTAXIS PROTEIN CHEW"/>
    <property type="match status" value="1"/>
</dbReference>
<dbReference type="PATRIC" id="fig|136160.3.peg.1254"/>
<dbReference type="CDD" id="cd00732">
    <property type="entry name" value="CheW"/>
    <property type="match status" value="1"/>
</dbReference>
<dbReference type="GO" id="GO:0006935">
    <property type="term" value="P:chemotaxis"/>
    <property type="evidence" value="ECO:0007669"/>
    <property type="project" value="InterPro"/>
</dbReference>
<dbReference type="Pfam" id="PF01584">
    <property type="entry name" value="CheW"/>
    <property type="match status" value="1"/>
</dbReference>
<dbReference type="PROSITE" id="PS50851">
    <property type="entry name" value="CHEW"/>
    <property type="match status" value="1"/>
</dbReference>
<dbReference type="GO" id="GO:0005829">
    <property type="term" value="C:cytosol"/>
    <property type="evidence" value="ECO:0007669"/>
    <property type="project" value="TreeGrafter"/>
</dbReference>
<name>A0A0M0KHG9_ALKHA</name>
<reference evidence="2" key="1">
    <citation type="submission" date="2015-08" db="EMBL/GenBank/DDBJ databases">
        <title>Complete DNA Sequence of Pseudomonas syringae pv. actinidiae, the Causal Agent of Kiwifruit Canker Disease.</title>
        <authorList>
            <person name="Rikkerink E.H.A."/>
            <person name="Fineran P.C."/>
        </authorList>
    </citation>
    <scope>NUCLEOTIDE SEQUENCE</scope>
    <source>
        <strain evidence="2">DSM 13666</strain>
    </source>
</reference>
<dbReference type="SMART" id="SM00260">
    <property type="entry name" value="CheW"/>
    <property type="match status" value="1"/>
</dbReference>
<dbReference type="EMBL" id="LILD01000001">
    <property type="protein sequence ID" value="KOO38271.1"/>
    <property type="molecule type" value="Genomic_DNA"/>
</dbReference>
<proteinExistence type="predicted"/>
<dbReference type="Gene3D" id="2.40.50.180">
    <property type="entry name" value="CheA-289, Domain 4"/>
    <property type="match status" value="1"/>
</dbReference>
<dbReference type="PANTHER" id="PTHR22617">
    <property type="entry name" value="CHEMOTAXIS SENSOR HISTIDINE KINASE-RELATED"/>
    <property type="match status" value="1"/>
</dbReference>
<dbReference type="InterPro" id="IPR039315">
    <property type="entry name" value="CheW"/>
</dbReference>
<dbReference type="SUPFAM" id="SSF50341">
    <property type="entry name" value="CheW-like"/>
    <property type="match status" value="1"/>
</dbReference>
<gene>
    <name evidence="2" type="ORF">AMD02_04895</name>
</gene>
<dbReference type="Gene3D" id="2.30.30.40">
    <property type="entry name" value="SH3 Domains"/>
    <property type="match status" value="1"/>
</dbReference>
<dbReference type="InterPro" id="IPR002545">
    <property type="entry name" value="CheW-lke_dom"/>
</dbReference>
<sequence>MVSSEMATKNDLKLIVFQLGDEEYAIEVDYIQSIERMQPVTRIPGTPSYVIGVMNLRGVITPVINLRARFGLPAKAHDDSTRILVIADDGVEIGFVVDGANDVVDVPAEKIEPTPEVVGGVQEDYLRGVVKEEDRLFTLLNLEKVIQRKKGQLST</sequence>